<dbReference type="PROSITE" id="PS00830">
    <property type="entry name" value="GREAB_2"/>
    <property type="match status" value="1"/>
</dbReference>
<accession>A0A0G3BKU2</accession>
<evidence type="ECO:0000259" key="1">
    <source>
        <dbReference type="Pfam" id="PF01272"/>
    </source>
</evidence>
<proteinExistence type="predicted"/>
<dbReference type="GO" id="GO:0032784">
    <property type="term" value="P:regulation of DNA-templated transcription elongation"/>
    <property type="evidence" value="ECO:0007669"/>
    <property type="project" value="InterPro"/>
</dbReference>
<evidence type="ECO:0000313" key="3">
    <source>
        <dbReference type="Proteomes" id="UP000035352"/>
    </source>
</evidence>
<organism evidence="2 3">
    <name type="scientific">Caldimonas brevitalea</name>
    <dbReference type="NCBI Taxonomy" id="413882"/>
    <lineage>
        <taxon>Bacteria</taxon>
        <taxon>Pseudomonadati</taxon>
        <taxon>Pseudomonadota</taxon>
        <taxon>Betaproteobacteria</taxon>
        <taxon>Burkholderiales</taxon>
        <taxon>Sphaerotilaceae</taxon>
        <taxon>Caldimonas</taxon>
    </lineage>
</organism>
<dbReference type="RefSeq" id="WP_053013659.1">
    <property type="nucleotide sequence ID" value="NZ_CP011371.1"/>
</dbReference>
<evidence type="ECO:0000313" key="2">
    <source>
        <dbReference type="EMBL" id="AKJ30074.1"/>
    </source>
</evidence>
<keyword evidence="3" id="KW-1185">Reference proteome</keyword>
<feature type="domain" description="Transcription elongation factor GreA/GreB C-terminal" evidence="1">
    <location>
        <begin position="64"/>
        <end position="129"/>
    </location>
</feature>
<dbReference type="InterPro" id="IPR018151">
    <property type="entry name" value="TF_GreA/GreB_CS"/>
</dbReference>
<dbReference type="Gene3D" id="3.10.50.30">
    <property type="entry name" value="Transcription elongation factor, GreA/GreB, C-terminal domain"/>
    <property type="match status" value="1"/>
</dbReference>
<dbReference type="GO" id="GO:0016301">
    <property type="term" value="F:kinase activity"/>
    <property type="evidence" value="ECO:0007669"/>
    <property type="project" value="UniProtKB-KW"/>
</dbReference>
<protein>
    <submittedName>
        <fullName evidence="2">Regulator of nucleoside diphosphate kinase</fullName>
    </submittedName>
</protein>
<dbReference type="GO" id="GO:0003677">
    <property type="term" value="F:DNA binding"/>
    <property type="evidence" value="ECO:0007669"/>
    <property type="project" value="InterPro"/>
</dbReference>
<reference evidence="2 3" key="1">
    <citation type="submission" date="2015-05" db="EMBL/GenBank/DDBJ databases">
        <authorList>
            <person name="Tang B."/>
            <person name="Yu Y."/>
        </authorList>
    </citation>
    <scope>NUCLEOTIDE SEQUENCE [LARGE SCALE GENOMIC DNA]</scope>
    <source>
        <strain evidence="2 3">DSM 7029</strain>
    </source>
</reference>
<dbReference type="KEGG" id="pbh:AAW51_3383"/>
<gene>
    <name evidence="2" type="primary">rnk</name>
    <name evidence="2" type="ORF">AAW51_3383</name>
</gene>
<dbReference type="InterPro" id="IPR001437">
    <property type="entry name" value="Tscrpt_elong_fac_GreA/B_C"/>
</dbReference>
<dbReference type="AlphaFoldDB" id="A0A0G3BKU2"/>
<dbReference type="Pfam" id="PF01272">
    <property type="entry name" value="GreA_GreB"/>
    <property type="match status" value="1"/>
</dbReference>
<dbReference type="EMBL" id="CP011371">
    <property type="protein sequence ID" value="AKJ30074.1"/>
    <property type="molecule type" value="Genomic_DNA"/>
</dbReference>
<dbReference type="STRING" id="413882.AAW51_3383"/>
<keyword evidence="2" id="KW-0808">Transferase</keyword>
<name>A0A0G3BKU2_9BURK</name>
<sequence length="150" mass="16236">MSAKPNELVMHKFMSSSQTERILTELDAVRIRRLLRRLQPPAGICETVELLLDTATVVPSARVPADVVTLHAQARLSSGAGLPRHVVTLCHPAAVDAAHGFISVFSPLGLALLGLREGDVVEWATPHGSFLSSRLEEVLFQPEANGELTR</sequence>
<dbReference type="InterPro" id="IPR036953">
    <property type="entry name" value="GreA/GreB_C_sf"/>
</dbReference>
<keyword evidence="2" id="KW-0418">Kinase</keyword>
<dbReference type="Proteomes" id="UP000035352">
    <property type="component" value="Chromosome"/>
</dbReference>
<dbReference type="OrthoDB" id="192847at2"/>
<dbReference type="SUPFAM" id="SSF54534">
    <property type="entry name" value="FKBP-like"/>
    <property type="match status" value="1"/>
</dbReference>